<dbReference type="Proteomes" id="UP000229839">
    <property type="component" value="Unassembled WGS sequence"/>
</dbReference>
<protein>
    <recommendedName>
        <fullName evidence="1">Trimeric autotransporter adhesin YadA-like stalk domain-containing protein</fullName>
    </recommendedName>
</protein>
<reference evidence="2 3" key="1">
    <citation type="submission" date="2017-06" db="EMBL/GenBank/DDBJ databases">
        <title>Draft genome of Bartonella tribocorum strain L103, isolated from a rodent in Laos.</title>
        <authorList>
            <person name="Hadjadj L."/>
            <person name="Jiyipong T."/>
            <person name="Morand S."/>
            <person name="Diene S.M."/>
            <person name="Rolain J.-M."/>
        </authorList>
    </citation>
    <scope>NUCLEOTIDE SEQUENCE [LARGE SCALE GENOMIC DNA]</scope>
    <source>
        <strain evidence="2 3">L103</strain>
    </source>
</reference>
<dbReference type="InterPro" id="IPR011049">
    <property type="entry name" value="Serralysin-like_metalloprot_C"/>
</dbReference>
<dbReference type="Gene3D" id="1.20.5.170">
    <property type="match status" value="3"/>
</dbReference>
<feature type="domain" description="Trimeric autotransporter adhesin YadA-like stalk" evidence="1">
    <location>
        <begin position="347"/>
        <end position="385"/>
    </location>
</feature>
<name>A0A2N9Y7W2_9HYPH</name>
<evidence type="ECO:0000259" key="1">
    <source>
        <dbReference type="Pfam" id="PF05662"/>
    </source>
</evidence>
<dbReference type="AlphaFoldDB" id="A0A2N9Y7W2"/>
<dbReference type="Gene3D" id="2.150.10.10">
    <property type="entry name" value="Serralysin-like metalloprotease, C-terminal"/>
    <property type="match status" value="1"/>
</dbReference>
<evidence type="ECO:0000313" key="3">
    <source>
        <dbReference type="Proteomes" id="UP000229839"/>
    </source>
</evidence>
<organism evidence="2 3">
    <name type="scientific">Bartonella tribocorum</name>
    <dbReference type="NCBI Taxonomy" id="85701"/>
    <lineage>
        <taxon>Bacteria</taxon>
        <taxon>Pseudomonadati</taxon>
        <taxon>Pseudomonadota</taxon>
        <taxon>Alphaproteobacteria</taxon>
        <taxon>Hyphomicrobiales</taxon>
        <taxon>Bartonellaceae</taxon>
        <taxon>Bartonella</taxon>
    </lineage>
</organism>
<accession>A0A2N9Y7W2</accession>
<proteinExistence type="predicted"/>
<feature type="non-terminal residue" evidence="2">
    <location>
        <position position="551"/>
    </location>
</feature>
<gene>
    <name evidence="2" type="ORF">CER18_09570</name>
</gene>
<dbReference type="EMBL" id="NJGE01000060">
    <property type="protein sequence ID" value="PIT67795.1"/>
    <property type="molecule type" value="Genomic_DNA"/>
</dbReference>
<sequence>SVCKCRQFFPFSNLHKELKNEINQVVSDSLVKQDDKTHDIAVGGEKSGTKVTFANTDGAARTLTGVKAGDLTEASTDAVNGSQLFATNQNVSAVSNNLQTASTNIAKSFGGGAKYENGEWTAPSFKVNTVSEDGSKVEEQSYDDVAKAFASVGSSFSNLHKELKNEINQVVSDSLVKQDDKTHDIAVGGEKSGTKVTFANTDGATRTLTGVKAGDLTETSTDAVNGSQLYETNQNVSAVSNNLQTAATDIAKSFGGGAKYENGEWSAPSFKFKTVNDDGNKVEDKDYSTVAEAFSGVGSSFEKLHKEFTESNTAITENIKQNALLWSQDKEAFVATHGAEGDKKNSKITSLANGSITKDSTEAVNGSQLYETNDKVASYFGGGAKYENGDWTAPSFKIVSFKDDGSSEETSYDNVAAAFAGMNTSFTKLHHDLSDNIEQNALLWSDADESFVALHGKGSEKRNSKLSHLLDGDISAGSTEAITGNQLYQLNQTLASYLGGGASYQGGQWTAPEFQVTQFKSDGSSGESKSYDTVAGAFEGVNGSLSGINDR</sequence>
<feature type="domain" description="Trimeric autotransporter adhesin YadA-like stalk" evidence="1">
    <location>
        <begin position="208"/>
        <end position="248"/>
    </location>
</feature>
<feature type="domain" description="Trimeric autotransporter adhesin YadA-like stalk" evidence="1">
    <location>
        <begin position="63"/>
        <end position="105"/>
    </location>
</feature>
<comment type="caution">
    <text evidence="2">The sequence shown here is derived from an EMBL/GenBank/DDBJ whole genome shotgun (WGS) entry which is preliminary data.</text>
</comment>
<dbReference type="GO" id="GO:0019867">
    <property type="term" value="C:outer membrane"/>
    <property type="evidence" value="ECO:0007669"/>
    <property type="project" value="InterPro"/>
</dbReference>
<evidence type="ECO:0000313" key="2">
    <source>
        <dbReference type="EMBL" id="PIT67795.1"/>
    </source>
</evidence>
<dbReference type="Gene3D" id="6.10.250.2030">
    <property type="match status" value="3"/>
</dbReference>
<dbReference type="InterPro" id="IPR008635">
    <property type="entry name" value="Coiled_stalk_dom"/>
</dbReference>
<feature type="non-terminal residue" evidence="2">
    <location>
        <position position="1"/>
    </location>
</feature>
<dbReference type="Pfam" id="PF05662">
    <property type="entry name" value="YadA_stalk"/>
    <property type="match status" value="4"/>
</dbReference>
<dbReference type="SUPFAM" id="SSF101967">
    <property type="entry name" value="Adhesin YadA, collagen-binding domain"/>
    <property type="match status" value="3"/>
</dbReference>
<feature type="domain" description="Trimeric autotransporter adhesin YadA-like stalk" evidence="1">
    <location>
        <begin position="469"/>
        <end position="503"/>
    </location>
</feature>